<organism evidence="1 2">
    <name type="scientific">Stylosanthes scabra</name>
    <dbReference type="NCBI Taxonomy" id="79078"/>
    <lineage>
        <taxon>Eukaryota</taxon>
        <taxon>Viridiplantae</taxon>
        <taxon>Streptophyta</taxon>
        <taxon>Embryophyta</taxon>
        <taxon>Tracheophyta</taxon>
        <taxon>Spermatophyta</taxon>
        <taxon>Magnoliopsida</taxon>
        <taxon>eudicotyledons</taxon>
        <taxon>Gunneridae</taxon>
        <taxon>Pentapetalae</taxon>
        <taxon>rosids</taxon>
        <taxon>fabids</taxon>
        <taxon>Fabales</taxon>
        <taxon>Fabaceae</taxon>
        <taxon>Papilionoideae</taxon>
        <taxon>50 kb inversion clade</taxon>
        <taxon>dalbergioids sensu lato</taxon>
        <taxon>Dalbergieae</taxon>
        <taxon>Pterocarpus clade</taxon>
        <taxon>Stylosanthes</taxon>
    </lineage>
</organism>
<name>A0ABU6YLX5_9FABA</name>
<dbReference type="Proteomes" id="UP001341840">
    <property type="component" value="Unassembled WGS sequence"/>
</dbReference>
<reference evidence="1 2" key="1">
    <citation type="journal article" date="2023" name="Plants (Basel)">
        <title>Bridging the Gap: Combining Genomics and Transcriptomics Approaches to Understand Stylosanthes scabra, an Orphan Legume from the Brazilian Caatinga.</title>
        <authorList>
            <person name="Ferreira-Neto J.R.C."/>
            <person name="da Silva M.D."/>
            <person name="Binneck E."/>
            <person name="de Melo N.F."/>
            <person name="da Silva R.H."/>
            <person name="de Melo A.L.T.M."/>
            <person name="Pandolfi V."/>
            <person name="Bustamante F.O."/>
            <person name="Brasileiro-Vidal A.C."/>
            <person name="Benko-Iseppon A.M."/>
        </authorList>
    </citation>
    <scope>NUCLEOTIDE SEQUENCE [LARGE SCALE GENOMIC DNA]</scope>
    <source>
        <tissue evidence="1">Leaves</tissue>
    </source>
</reference>
<comment type="caution">
    <text evidence="1">The sequence shown here is derived from an EMBL/GenBank/DDBJ whole genome shotgun (WGS) entry which is preliminary data.</text>
</comment>
<evidence type="ECO:0000313" key="1">
    <source>
        <dbReference type="EMBL" id="MED6210930.1"/>
    </source>
</evidence>
<protein>
    <recommendedName>
        <fullName evidence="3">Aminotransferase-like plant mobile domain-containing protein</fullName>
    </recommendedName>
</protein>
<keyword evidence="2" id="KW-1185">Reference proteome</keyword>
<accession>A0ABU6YLX5</accession>
<dbReference type="EMBL" id="JASCZI010242397">
    <property type="protein sequence ID" value="MED6210930.1"/>
    <property type="molecule type" value="Genomic_DNA"/>
</dbReference>
<evidence type="ECO:0008006" key="3">
    <source>
        <dbReference type="Google" id="ProtNLM"/>
    </source>
</evidence>
<gene>
    <name evidence="1" type="ORF">PIB30_068726</name>
</gene>
<evidence type="ECO:0000313" key="2">
    <source>
        <dbReference type="Proteomes" id="UP001341840"/>
    </source>
</evidence>
<sequence>MAMTQQQLEEAAAEAAKVMYRLDRIAHVSNNVNVEPIRCVLSVRTQQQMDLDPRIEPHLESAGLLPLARLNQQWFKLDELLVSTFVERWRFETHNFHMFWGSSSESLHLKASSTMGSGIAWQICGEGGWGVPAIATASSPKERLSSKSHASSLSNYKLTSNDGDATCSITRPCTGTET</sequence>
<proteinExistence type="predicted"/>